<dbReference type="RefSeq" id="WP_014437914.1">
    <property type="nucleotide sequence ID" value="NC_017080.1"/>
</dbReference>
<accession>I0IHG3</accession>
<dbReference type="PANTHER" id="PTHR30093">
    <property type="entry name" value="GENERAL SECRETION PATHWAY PROTEIN G"/>
    <property type="match status" value="1"/>
</dbReference>
<reference evidence="2 3" key="1">
    <citation type="submission" date="2012-02" db="EMBL/GenBank/DDBJ databases">
        <title>Complete genome sequence of Phycisphaera mikurensis NBRC 102666.</title>
        <authorList>
            <person name="Ankai A."/>
            <person name="Hosoyama A."/>
            <person name="Terui Y."/>
            <person name="Sekine M."/>
            <person name="Fukai R."/>
            <person name="Kato Y."/>
            <person name="Nakamura S."/>
            <person name="Yamada-Narita S."/>
            <person name="Kawakoshi A."/>
            <person name="Fukunaga Y."/>
            <person name="Yamazaki S."/>
            <person name="Fujita N."/>
        </authorList>
    </citation>
    <scope>NUCLEOTIDE SEQUENCE [LARGE SCALE GENOMIC DNA]</scope>
    <source>
        <strain evidence="3">NBRC 102666 / KCTC 22515 / FYK2301M01</strain>
    </source>
</reference>
<dbReference type="Gene3D" id="3.30.700.10">
    <property type="entry name" value="Glycoprotein, Type 4 Pilin"/>
    <property type="match status" value="1"/>
</dbReference>
<feature type="transmembrane region" description="Helical" evidence="1">
    <location>
        <begin position="16"/>
        <end position="39"/>
    </location>
</feature>
<dbReference type="STRING" id="1142394.PSMK_25420"/>
<evidence type="ECO:0008006" key="4">
    <source>
        <dbReference type="Google" id="ProtNLM"/>
    </source>
</evidence>
<evidence type="ECO:0000313" key="3">
    <source>
        <dbReference type="Proteomes" id="UP000007881"/>
    </source>
</evidence>
<evidence type="ECO:0000313" key="2">
    <source>
        <dbReference type="EMBL" id="BAM04701.1"/>
    </source>
</evidence>
<dbReference type="HOGENOM" id="CLU_041661_3_0_0"/>
<keyword evidence="1" id="KW-0472">Membrane</keyword>
<keyword evidence="3" id="KW-1185">Reference proteome</keyword>
<dbReference type="AlphaFoldDB" id="I0IHG3"/>
<dbReference type="SUPFAM" id="SSF54523">
    <property type="entry name" value="Pili subunits"/>
    <property type="match status" value="1"/>
</dbReference>
<dbReference type="PATRIC" id="fig|1142394.8.peg.2624"/>
<sequence length="300" mass="31627">MPVPAPRRSSPGPVGFTLIELLVVISIIALLIGILLPALGAARRTARVLACGTQEQQLGRAIAAYTADAKDYYPPAQQIDYGGDQYTWDDALATGGYDGRSIDWFRGTNPGAVPDDTFRYPLYECPLSFTAEGTITTTSYDPSARSPRTYAMNVRNSGTTGAADYLRGVTGAAFIPSGGTSTGNSLKDTLRVDQLTSGSSTIVISENQGLIGTTSQNVLGGWDGASVNVLAAFPAVWNTGNLQRAYAHHSGENAASGTVSFTGWRGNHLFGDGHVEFLANDDTFPTGGGYGGPNYWNAKQ</sequence>
<dbReference type="eggNOG" id="COG2165">
    <property type="taxonomic scope" value="Bacteria"/>
</dbReference>
<gene>
    <name evidence="2" type="ordered locus">PSMK_25420</name>
</gene>
<keyword evidence="1" id="KW-1133">Transmembrane helix</keyword>
<name>I0IHG3_PHYMF</name>
<organism evidence="2 3">
    <name type="scientific">Phycisphaera mikurensis (strain NBRC 102666 / KCTC 22515 / FYK2301M01)</name>
    <dbReference type="NCBI Taxonomy" id="1142394"/>
    <lineage>
        <taxon>Bacteria</taxon>
        <taxon>Pseudomonadati</taxon>
        <taxon>Planctomycetota</taxon>
        <taxon>Phycisphaerae</taxon>
        <taxon>Phycisphaerales</taxon>
        <taxon>Phycisphaeraceae</taxon>
        <taxon>Phycisphaera</taxon>
    </lineage>
</organism>
<dbReference type="KEGG" id="phm:PSMK_25420"/>
<evidence type="ECO:0000256" key="1">
    <source>
        <dbReference type="SAM" id="Phobius"/>
    </source>
</evidence>
<dbReference type="EMBL" id="AP012338">
    <property type="protein sequence ID" value="BAM04701.1"/>
    <property type="molecule type" value="Genomic_DNA"/>
</dbReference>
<keyword evidence="1" id="KW-0812">Transmembrane</keyword>
<proteinExistence type="predicted"/>
<dbReference type="NCBIfam" id="TIGR02532">
    <property type="entry name" value="IV_pilin_GFxxxE"/>
    <property type="match status" value="1"/>
</dbReference>
<dbReference type="InterPro" id="IPR045584">
    <property type="entry name" value="Pilin-like"/>
</dbReference>
<protein>
    <recommendedName>
        <fullName evidence="4">Prepilin-type N-terminal cleavage/methylation domain-containing protein</fullName>
    </recommendedName>
</protein>
<dbReference type="Proteomes" id="UP000007881">
    <property type="component" value="Chromosome"/>
</dbReference>
<dbReference type="InterPro" id="IPR012902">
    <property type="entry name" value="N_methyl_site"/>
</dbReference>
<dbReference type="PANTHER" id="PTHR30093:SF2">
    <property type="entry name" value="TYPE II SECRETION SYSTEM PROTEIN H"/>
    <property type="match status" value="1"/>
</dbReference>